<organism evidence="1 2">
    <name type="scientific">Streblomastix strix</name>
    <dbReference type="NCBI Taxonomy" id="222440"/>
    <lineage>
        <taxon>Eukaryota</taxon>
        <taxon>Metamonada</taxon>
        <taxon>Preaxostyla</taxon>
        <taxon>Oxymonadida</taxon>
        <taxon>Streblomastigidae</taxon>
        <taxon>Streblomastix</taxon>
    </lineage>
</organism>
<name>A0A5J4W854_9EUKA</name>
<sequence length="378" mass="43759">MQAKAAQSNDIALESVKKANKTVIRYINHSRLSINNAYDYPFISPYVYQSAVCYLETGKMIDNLEKEQHLMKALTLSKNSLLIELLPDIQFGLGDYYFEQKRYDLAQQQFTDGLYTLFAYTLQNRFKGSSKKNDNYTDISMDQSSNNNSLQIAKITYFYGEFTWISIGRAITKLCSSKLQQNNTDFVDQLLKRAESIVSHESRAVGIEETILNNITEPITGKISYETKIVTLKSNNKDLNTLKKQRNQSGQINDGEKNVDIPQKIHASKWAINTIREFGIFVAEVRDKYSKMTQNKKKKEKDDDEISEDWDVEIEQEEQQAIQRNMFAAFSRPEVANSLLEFQDGLIPPEFRLMDCIKSDKERNQERLYEQEIEMQGL</sequence>
<dbReference type="EMBL" id="SNRW01003077">
    <property type="protein sequence ID" value="KAA6390866.1"/>
    <property type="molecule type" value="Genomic_DNA"/>
</dbReference>
<protein>
    <submittedName>
        <fullName evidence="1">Uncharacterized protein</fullName>
    </submittedName>
</protein>
<evidence type="ECO:0000313" key="2">
    <source>
        <dbReference type="Proteomes" id="UP000324800"/>
    </source>
</evidence>
<dbReference type="AlphaFoldDB" id="A0A5J4W854"/>
<evidence type="ECO:0000313" key="1">
    <source>
        <dbReference type="EMBL" id="KAA6390866.1"/>
    </source>
</evidence>
<dbReference type="Proteomes" id="UP000324800">
    <property type="component" value="Unassembled WGS sequence"/>
</dbReference>
<accession>A0A5J4W854</accession>
<proteinExistence type="predicted"/>
<comment type="caution">
    <text evidence="1">The sequence shown here is derived from an EMBL/GenBank/DDBJ whole genome shotgun (WGS) entry which is preliminary data.</text>
</comment>
<gene>
    <name evidence="1" type="ORF">EZS28_013608</name>
</gene>
<reference evidence="1 2" key="1">
    <citation type="submission" date="2019-03" db="EMBL/GenBank/DDBJ databases">
        <title>Single cell metagenomics reveals metabolic interactions within the superorganism composed of flagellate Streblomastix strix and complex community of Bacteroidetes bacteria on its surface.</title>
        <authorList>
            <person name="Treitli S.C."/>
            <person name="Kolisko M."/>
            <person name="Husnik F."/>
            <person name="Keeling P."/>
            <person name="Hampl V."/>
        </authorList>
    </citation>
    <scope>NUCLEOTIDE SEQUENCE [LARGE SCALE GENOMIC DNA]</scope>
    <source>
        <strain evidence="1">ST1C</strain>
    </source>
</reference>